<evidence type="ECO:0000313" key="2">
    <source>
        <dbReference type="EMBL" id="RKH72370.1"/>
    </source>
</evidence>
<gene>
    <name evidence="2" type="ORF">D7W81_06045</name>
</gene>
<dbReference type="EMBL" id="RAWK01000024">
    <property type="protein sequence ID" value="RKH72370.1"/>
    <property type="molecule type" value="Genomic_DNA"/>
</dbReference>
<evidence type="ECO:0000256" key="1">
    <source>
        <dbReference type="SAM" id="MobiDB-lite"/>
    </source>
</evidence>
<comment type="caution">
    <text evidence="2">The sequence shown here is derived from an EMBL/GenBank/DDBJ whole genome shotgun (WGS) entry which is preliminary data.</text>
</comment>
<keyword evidence="3" id="KW-1185">Reference proteome</keyword>
<accession>A0A3A8QZL0</accession>
<protein>
    <submittedName>
        <fullName evidence="2">Uncharacterized protein</fullName>
    </submittedName>
</protein>
<dbReference type="Proteomes" id="UP000267003">
    <property type="component" value="Unassembled WGS sequence"/>
</dbReference>
<organism evidence="2 3">
    <name type="scientific">Corallococcus aberystwythensis</name>
    <dbReference type="NCBI Taxonomy" id="2316722"/>
    <lineage>
        <taxon>Bacteria</taxon>
        <taxon>Pseudomonadati</taxon>
        <taxon>Myxococcota</taxon>
        <taxon>Myxococcia</taxon>
        <taxon>Myxococcales</taxon>
        <taxon>Cystobacterineae</taxon>
        <taxon>Myxococcaceae</taxon>
        <taxon>Corallococcus</taxon>
    </lineage>
</organism>
<sequence>MVPLQPPLVVHEVVSPEEQVGPASATLQEIRQRTHNNIRTDKDITVSDGEECLKEMKREDQPRGGATAPFHSAGGTQMRVRAPGCGREHFHCAGHSASPAHVWLQK</sequence>
<proteinExistence type="predicted"/>
<feature type="region of interest" description="Disordered" evidence="1">
    <location>
        <begin position="56"/>
        <end position="78"/>
    </location>
</feature>
<name>A0A3A8QZL0_9BACT</name>
<reference evidence="3" key="1">
    <citation type="submission" date="2018-09" db="EMBL/GenBank/DDBJ databases">
        <authorList>
            <person name="Livingstone P.G."/>
            <person name="Whitworth D.E."/>
        </authorList>
    </citation>
    <scope>NUCLEOTIDE SEQUENCE [LARGE SCALE GENOMIC DNA]</scope>
    <source>
        <strain evidence="3">AB050A</strain>
    </source>
</reference>
<evidence type="ECO:0000313" key="3">
    <source>
        <dbReference type="Proteomes" id="UP000267003"/>
    </source>
</evidence>
<dbReference type="AlphaFoldDB" id="A0A3A8QZL0"/>